<evidence type="ECO:0000259" key="2">
    <source>
        <dbReference type="PROSITE" id="PS50113"/>
    </source>
</evidence>
<dbReference type="Gene3D" id="3.30.70.270">
    <property type="match status" value="1"/>
</dbReference>
<dbReference type="InterPro" id="IPR000700">
    <property type="entry name" value="PAS-assoc_C"/>
</dbReference>
<dbReference type="SUPFAM" id="SSF55073">
    <property type="entry name" value="Nucleotide cyclase"/>
    <property type="match status" value="1"/>
</dbReference>
<organism evidence="5 6">
    <name type="scientific">Niallia endozanthoxylica</name>
    <dbReference type="NCBI Taxonomy" id="2036016"/>
    <lineage>
        <taxon>Bacteria</taxon>
        <taxon>Bacillati</taxon>
        <taxon>Bacillota</taxon>
        <taxon>Bacilli</taxon>
        <taxon>Bacillales</taxon>
        <taxon>Bacillaceae</taxon>
        <taxon>Niallia</taxon>
    </lineage>
</organism>
<dbReference type="Pfam" id="PF00990">
    <property type="entry name" value="GGDEF"/>
    <property type="match status" value="1"/>
</dbReference>
<dbReference type="InterPro" id="IPR000160">
    <property type="entry name" value="GGDEF_dom"/>
</dbReference>
<dbReference type="PROSITE" id="PS50112">
    <property type="entry name" value="PAS"/>
    <property type="match status" value="3"/>
</dbReference>
<name>A0A5J5HPJ9_9BACI</name>
<dbReference type="InterPro" id="IPR009875">
    <property type="entry name" value="PilZ_domain"/>
</dbReference>
<dbReference type="Pfam" id="PF07238">
    <property type="entry name" value="PilZ"/>
    <property type="match status" value="1"/>
</dbReference>
<dbReference type="PROSITE" id="PS50113">
    <property type="entry name" value="PAC"/>
    <property type="match status" value="1"/>
</dbReference>
<feature type="domain" description="PAS" evidence="1">
    <location>
        <begin position="263"/>
        <end position="333"/>
    </location>
</feature>
<dbReference type="Gene3D" id="3.20.20.450">
    <property type="entry name" value="EAL domain"/>
    <property type="match status" value="1"/>
</dbReference>
<dbReference type="EMBL" id="VYKL01000025">
    <property type="protein sequence ID" value="KAA9022060.1"/>
    <property type="molecule type" value="Genomic_DNA"/>
</dbReference>
<sequence>MASESLTIKNLIQESELYSLIDELKIGIYLFDSSGHSLWANIYFQSMFGYSMDELNDKTLYDLFPTQDARLLQKGLKQDNFQIRGKRNSQHFIYLKVLSCQQRDGLGTIVKVVDITVQKQCDYQLSKTNKELEDLKHALDQAATVSITDVDGKILYVNDKFCEISQYTRHELIGNNHRIIKSGHHPKEVYEEMWSTIKDGKVWKGEICNKTKGGAYWWGDATIVPFLDETGRPYQFIGIRSDITDKKRMEEKVQKSNELIMLSENRFRSLVEHSHDLIVLVDEKGIIEYISPNMNMITSTQINEYIGQSFIDFIHDEDQTGVKNYFADVIKYAQKSHTLETRVMDENGEVHICEVIFINLLHDPAVKAIKVNVRDITEKIQAEKKIYEMSNYDFRTKLPNKNLFRSLLRQELEHSKQLDRKFTLMVLDIHGLKFVNDTLDANMGEHLLLEAAKRLNEYIGEMGIVSHYEGVEFTILLPNIANHVTKKIAKDLIRLFEQPFFINDYELFLIINIGISIFPYTGQSAQSLLKNAYTAVHQANERGTNVYQVYSQNMDIKSFKKFNLMNDLRKAIKNNEFYLDFQPRIDVESNQIIAAEALIRWNHPKWGIVSPAEFISIAEESGIIGKLGEWVLENACQQRKEWQEKELPPVKVSVNLSVLQFLQTDVVQMVEKVLERTQLEAKWLEIEMTESVLMENESLLPDKIAKLKAMGIGIAIDDFGTGYSSLGYLKKIKADILKIDRSFIKGIPDDSDSKDIVSAVVQLAKKLKIRIVAEGVETQEQLEFLKGVQCEEVQGYLYSKPLEAKDFERLLEQETCQPNNENTVSPYNLANRREYFRIKMKHPLSGEMTITVFNGKKVNVGSTKILILDIGPGGLKVETTVKLPVGSDMVLKFSTKILGANVELFGKIVWRKEMDDHYHSYGVSFIIKEEARGHLTALLNQFQIQLQAKDVLPNSSFITDSKESFFESIS</sequence>
<dbReference type="PANTHER" id="PTHR44757:SF2">
    <property type="entry name" value="BIOFILM ARCHITECTURE MAINTENANCE PROTEIN MBAA"/>
    <property type="match status" value="1"/>
</dbReference>
<evidence type="ECO:0000259" key="3">
    <source>
        <dbReference type="PROSITE" id="PS50883"/>
    </source>
</evidence>
<feature type="domain" description="PAS" evidence="1">
    <location>
        <begin position="131"/>
        <end position="188"/>
    </location>
</feature>
<accession>A0A5J5HPJ9</accession>
<comment type="caution">
    <text evidence="5">The sequence shown here is derived from an EMBL/GenBank/DDBJ whole genome shotgun (WGS) entry which is preliminary data.</text>
</comment>
<dbReference type="Gene3D" id="3.30.450.20">
    <property type="entry name" value="PAS domain"/>
    <property type="match status" value="3"/>
</dbReference>
<dbReference type="NCBIfam" id="TIGR00229">
    <property type="entry name" value="sensory_box"/>
    <property type="match status" value="3"/>
</dbReference>
<dbReference type="Pfam" id="PF00989">
    <property type="entry name" value="PAS"/>
    <property type="match status" value="2"/>
</dbReference>
<dbReference type="PROSITE" id="PS50883">
    <property type="entry name" value="EAL"/>
    <property type="match status" value="1"/>
</dbReference>
<feature type="domain" description="GGDEF" evidence="4">
    <location>
        <begin position="420"/>
        <end position="552"/>
    </location>
</feature>
<feature type="domain" description="PAS" evidence="1">
    <location>
        <begin position="13"/>
        <end position="78"/>
    </location>
</feature>
<dbReference type="PROSITE" id="PS50887">
    <property type="entry name" value="GGDEF"/>
    <property type="match status" value="1"/>
</dbReference>
<dbReference type="PANTHER" id="PTHR44757">
    <property type="entry name" value="DIGUANYLATE CYCLASE DGCP"/>
    <property type="match status" value="1"/>
</dbReference>
<dbReference type="CDD" id="cd01948">
    <property type="entry name" value="EAL"/>
    <property type="match status" value="1"/>
</dbReference>
<dbReference type="InterPro" id="IPR052155">
    <property type="entry name" value="Biofilm_reg_signaling"/>
</dbReference>
<dbReference type="SMART" id="SM00267">
    <property type="entry name" value="GGDEF"/>
    <property type="match status" value="1"/>
</dbReference>
<evidence type="ECO:0000313" key="6">
    <source>
        <dbReference type="Proteomes" id="UP000326671"/>
    </source>
</evidence>
<dbReference type="SUPFAM" id="SSF141868">
    <property type="entry name" value="EAL domain-like"/>
    <property type="match status" value="1"/>
</dbReference>
<dbReference type="InterPro" id="IPR035919">
    <property type="entry name" value="EAL_sf"/>
</dbReference>
<protein>
    <submittedName>
        <fullName evidence="5">EAL domain-containing protein</fullName>
    </submittedName>
</protein>
<dbReference type="NCBIfam" id="TIGR00254">
    <property type="entry name" value="GGDEF"/>
    <property type="match status" value="1"/>
</dbReference>
<reference evidence="5 6" key="1">
    <citation type="submission" date="2019-09" db="EMBL/GenBank/DDBJ databases">
        <title>Whole genome sequences of isolates from the Mars Exploration Rovers.</title>
        <authorList>
            <person name="Seuylemezian A."/>
            <person name="Vaishampayan P."/>
        </authorList>
    </citation>
    <scope>NUCLEOTIDE SEQUENCE [LARGE SCALE GENOMIC DNA]</scope>
    <source>
        <strain evidence="5 6">MER_TA_151</strain>
    </source>
</reference>
<keyword evidence="6" id="KW-1185">Reference proteome</keyword>
<dbReference type="InterPro" id="IPR035965">
    <property type="entry name" value="PAS-like_dom_sf"/>
</dbReference>
<dbReference type="RefSeq" id="WP_150441055.1">
    <property type="nucleotide sequence ID" value="NZ_VYKL01000025.1"/>
</dbReference>
<evidence type="ECO:0000313" key="5">
    <source>
        <dbReference type="EMBL" id="KAA9022060.1"/>
    </source>
</evidence>
<dbReference type="GO" id="GO:0035438">
    <property type="term" value="F:cyclic-di-GMP binding"/>
    <property type="evidence" value="ECO:0007669"/>
    <property type="project" value="InterPro"/>
</dbReference>
<dbReference type="GO" id="GO:0006355">
    <property type="term" value="P:regulation of DNA-templated transcription"/>
    <property type="evidence" value="ECO:0007669"/>
    <property type="project" value="InterPro"/>
</dbReference>
<evidence type="ECO:0000259" key="4">
    <source>
        <dbReference type="PROSITE" id="PS50887"/>
    </source>
</evidence>
<gene>
    <name evidence="5" type="ORF">F4V44_16240</name>
</gene>
<dbReference type="InterPro" id="IPR001633">
    <property type="entry name" value="EAL_dom"/>
</dbReference>
<dbReference type="Pfam" id="PF13426">
    <property type="entry name" value="PAS_9"/>
    <property type="match status" value="1"/>
</dbReference>
<dbReference type="InterPro" id="IPR001610">
    <property type="entry name" value="PAC"/>
</dbReference>
<evidence type="ECO:0000259" key="1">
    <source>
        <dbReference type="PROSITE" id="PS50112"/>
    </source>
</evidence>
<dbReference type="SUPFAM" id="SSF55785">
    <property type="entry name" value="PYP-like sensor domain (PAS domain)"/>
    <property type="match status" value="3"/>
</dbReference>
<dbReference type="SMART" id="SM00091">
    <property type="entry name" value="PAS"/>
    <property type="match status" value="3"/>
</dbReference>
<dbReference type="SMART" id="SM00052">
    <property type="entry name" value="EAL"/>
    <property type="match status" value="1"/>
</dbReference>
<feature type="domain" description="EAL" evidence="3">
    <location>
        <begin position="561"/>
        <end position="815"/>
    </location>
</feature>
<dbReference type="InterPro" id="IPR013767">
    <property type="entry name" value="PAS_fold"/>
</dbReference>
<feature type="domain" description="PAC" evidence="2">
    <location>
        <begin position="201"/>
        <end position="255"/>
    </location>
</feature>
<dbReference type="AlphaFoldDB" id="A0A5J5HPJ9"/>
<dbReference type="SMART" id="SM00086">
    <property type="entry name" value="PAC"/>
    <property type="match status" value="1"/>
</dbReference>
<dbReference type="OrthoDB" id="9759607at2"/>
<dbReference type="Proteomes" id="UP000326671">
    <property type="component" value="Unassembled WGS sequence"/>
</dbReference>
<dbReference type="CDD" id="cd00130">
    <property type="entry name" value="PAS"/>
    <property type="match status" value="3"/>
</dbReference>
<dbReference type="FunFam" id="3.20.20.450:FF:000001">
    <property type="entry name" value="Cyclic di-GMP phosphodiesterase yahA"/>
    <property type="match status" value="1"/>
</dbReference>
<dbReference type="InterPro" id="IPR000014">
    <property type="entry name" value="PAS"/>
</dbReference>
<dbReference type="Pfam" id="PF00563">
    <property type="entry name" value="EAL"/>
    <property type="match status" value="1"/>
</dbReference>
<dbReference type="CDD" id="cd01949">
    <property type="entry name" value="GGDEF"/>
    <property type="match status" value="1"/>
</dbReference>
<proteinExistence type="predicted"/>
<dbReference type="InterPro" id="IPR029787">
    <property type="entry name" value="Nucleotide_cyclase"/>
</dbReference>
<dbReference type="InterPro" id="IPR043128">
    <property type="entry name" value="Rev_trsase/Diguanyl_cyclase"/>
</dbReference>